<keyword evidence="3" id="KW-1185">Reference proteome</keyword>
<accession>L9ZCZ1</accession>
<gene>
    <name evidence="2" type="ORF">C486_02308</name>
</gene>
<dbReference type="Proteomes" id="UP000011592">
    <property type="component" value="Unassembled WGS sequence"/>
</dbReference>
<dbReference type="PATRIC" id="fig|1230459.4.peg.456"/>
<dbReference type="AlphaFoldDB" id="L9ZCZ1"/>
<dbReference type="RefSeq" id="WP_008452537.1">
    <property type="nucleotide sequence ID" value="NZ_AOIJ01000031.1"/>
</dbReference>
<feature type="region of interest" description="Disordered" evidence="1">
    <location>
        <begin position="1"/>
        <end position="21"/>
    </location>
</feature>
<dbReference type="EMBL" id="AOIJ01000031">
    <property type="protein sequence ID" value="ELY83457.1"/>
    <property type="molecule type" value="Genomic_DNA"/>
</dbReference>
<sequence length="79" mass="8356">MSVQTADPEGAAEAAPSHPTVHDVHLVDRRAIGGQRALEIILGAQVDRVPPGVLRILVDHDCGVGTVQSQGLFLVLEVR</sequence>
<reference evidence="2 3" key="1">
    <citation type="journal article" date="2014" name="PLoS Genet.">
        <title>Phylogenetically driven sequencing of extremely halophilic archaea reveals strategies for static and dynamic osmo-response.</title>
        <authorList>
            <person name="Becker E.A."/>
            <person name="Seitzer P.M."/>
            <person name="Tritt A."/>
            <person name="Larsen D."/>
            <person name="Krusor M."/>
            <person name="Yao A.I."/>
            <person name="Wu D."/>
            <person name="Madern D."/>
            <person name="Eisen J.A."/>
            <person name="Darling A.E."/>
            <person name="Facciotti M.T."/>
        </authorList>
    </citation>
    <scope>NUCLEOTIDE SEQUENCE [LARGE SCALE GENOMIC DNA]</scope>
    <source>
        <strain evidence="2 3">JCM 14663</strain>
    </source>
</reference>
<proteinExistence type="predicted"/>
<name>L9ZCZ1_9EURY</name>
<protein>
    <submittedName>
        <fullName evidence="2">Uncharacterized protein</fullName>
    </submittedName>
</protein>
<evidence type="ECO:0000313" key="3">
    <source>
        <dbReference type="Proteomes" id="UP000011592"/>
    </source>
</evidence>
<comment type="caution">
    <text evidence="2">The sequence shown here is derived from an EMBL/GenBank/DDBJ whole genome shotgun (WGS) entry which is preliminary data.</text>
</comment>
<evidence type="ECO:0000313" key="2">
    <source>
        <dbReference type="EMBL" id="ELY83457.1"/>
    </source>
</evidence>
<organism evidence="2 3">
    <name type="scientific">Natrinema gari JCM 14663</name>
    <dbReference type="NCBI Taxonomy" id="1230459"/>
    <lineage>
        <taxon>Archaea</taxon>
        <taxon>Methanobacteriati</taxon>
        <taxon>Methanobacteriota</taxon>
        <taxon>Stenosarchaea group</taxon>
        <taxon>Halobacteria</taxon>
        <taxon>Halobacteriales</taxon>
        <taxon>Natrialbaceae</taxon>
        <taxon>Natrinema</taxon>
    </lineage>
</organism>
<evidence type="ECO:0000256" key="1">
    <source>
        <dbReference type="SAM" id="MobiDB-lite"/>
    </source>
</evidence>